<reference evidence="11" key="1">
    <citation type="submission" date="2025-08" db="UniProtKB">
        <authorList>
            <consortium name="RefSeq"/>
        </authorList>
    </citation>
    <scope>IDENTIFICATION</scope>
</reference>
<dbReference type="PANTHER" id="PTHR13748:SF31">
    <property type="entry name" value="ZINC-REGULATED GTPASE METALLOPROTEIN ACTIVATOR 1A-RELATED"/>
    <property type="match status" value="1"/>
</dbReference>
<dbReference type="InterPro" id="IPR011629">
    <property type="entry name" value="CobW-like_C"/>
</dbReference>
<gene>
    <name evidence="11" type="primary">LOC100207891</name>
</gene>
<evidence type="ECO:0000259" key="8">
    <source>
        <dbReference type="Pfam" id="PF02492"/>
    </source>
</evidence>
<keyword evidence="5" id="KW-0143">Chaperone</keyword>
<keyword evidence="4" id="KW-0342">GTP-binding</keyword>
<dbReference type="InterPro" id="IPR036627">
    <property type="entry name" value="CobW-likC_sf"/>
</dbReference>
<evidence type="ECO:0000256" key="7">
    <source>
        <dbReference type="ARBA" id="ARBA00049117"/>
    </source>
</evidence>
<keyword evidence="2" id="KW-0378">Hydrolase</keyword>
<dbReference type="SUPFAM" id="SSF52540">
    <property type="entry name" value="P-loop containing nucleoside triphosphate hydrolases"/>
    <property type="match status" value="1"/>
</dbReference>
<evidence type="ECO:0000313" key="10">
    <source>
        <dbReference type="Proteomes" id="UP001652625"/>
    </source>
</evidence>
<dbReference type="Gene3D" id="3.40.50.300">
    <property type="entry name" value="P-loop containing nucleotide triphosphate hydrolases"/>
    <property type="match status" value="1"/>
</dbReference>
<feature type="domain" description="CobW C-terminal" evidence="9">
    <location>
        <begin position="249"/>
        <end position="339"/>
    </location>
</feature>
<dbReference type="InterPro" id="IPR051316">
    <property type="entry name" value="Zinc-reg_GTPase_activator"/>
</dbReference>
<dbReference type="GeneID" id="100207891"/>
<accession>A0ABM4DIC8</accession>
<keyword evidence="1" id="KW-0547">Nucleotide-binding</keyword>
<evidence type="ECO:0000256" key="6">
    <source>
        <dbReference type="ARBA" id="ARBA00034320"/>
    </source>
</evidence>
<comment type="catalytic activity">
    <reaction evidence="7">
        <text>GTP + H2O = GDP + phosphate + H(+)</text>
        <dbReference type="Rhea" id="RHEA:19669"/>
        <dbReference type="ChEBI" id="CHEBI:15377"/>
        <dbReference type="ChEBI" id="CHEBI:15378"/>
        <dbReference type="ChEBI" id="CHEBI:37565"/>
        <dbReference type="ChEBI" id="CHEBI:43474"/>
        <dbReference type="ChEBI" id="CHEBI:58189"/>
    </reaction>
    <physiologicalReaction direction="left-to-right" evidence="7">
        <dbReference type="Rhea" id="RHEA:19670"/>
    </physiologicalReaction>
</comment>
<proteinExistence type="inferred from homology"/>
<name>A0ABM4DIC8_HYDVU</name>
<evidence type="ECO:0000256" key="1">
    <source>
        <dbReference type="ARBA" id="ARBA00022741"/>
    </source>
</evidence>
<dbReference type="RefSeq" id="XP_065674253.1">
    <property type="nucleotide sequence ID" value="XM_065818181.1"/>
</dbReference>
<evidence type="ECO:0000313" key="11">
    <source>
        <dbReference type="RefSeq" id="XP_065674253.1"/>
    </source>
</evidence>
<dbReference type="SUPFAM" id="SSF90002">
    <property type="entry name" value="Hypothetical protein YjiA, C-terminal domain"/>
    <property type="match status" value="1"/>
</dbReference>
<evidence type="ECO:0000256" key="2">
    <source>
        <dbReference type="ARBA" id="ARBA00022801"/>
    </source>
</evidence>
<evidence type="ECO:0000256" key="5">
    <source>
        <dbReference type="ARBA" id="ARBA00023186"/>
    </source>
</evidence>
<dbReference type="Pfam" id="PF02492">
    <property type="entry name" value="cobW"/>
    <property type="match status" value="1"/>
</dbReference>
<dbReference type="PANTHER" id="PTHR13748">
    <property type="entry name" value="COBW-RELATED"/>
    <property type="match status" value="1"/>
</dbReference>
<dbReference type="CDD" id="cd03112">
    <property type="entry name" value="CobW-like"/>
    <property type="match status" value="1"/>
</dbReference>
<dbReference type="Proteomes" id="UP001652625">
    <property type="component" value="Chromosome 14"/>
</dbReference>
<comment type="similarity">
    <text evidence="6">Belongs to the SIMIBI class G3E GTPase family. ZNG1 subfamily.</text>
</comment>
<dbReference type="InterPro" id="IPR003495">
    <property type="entry name" value="CobW/HypB/UreG_nucleotide-bd"/>
</dbReference>
<keyword evidence="3" id="KW-0862">Zinc</keyword>
<evidence type="ECO:0000259" key="9">
    <source>
        <dbReference type="Pfam" id="PF07683"/>
    </source>
</evidence>
<evidence type="ECO:0000256" key="4">
    <source>
        <dbReference type="ARBA" id="ARBA00023134"/>
    </source>
</evidence>
<feature type="domain" description="CobW/HypB/UreG nucleotide-binding" evidence="8">
    <location>
        <begin position="19"/>
        <end position="205"/>
    </location>
</feature>
<dbReference type="Pfam" id="PF07683">
    <property type="entry name" value="CobW_C"/>
    <property type="match status" value="1"/>
</dbReference>
<organism evidence="10 11">
    <name type="scientific">Hydra vulgaris</name>
    <name type="common">Hydra</name>
    <name type="synonym">Hydra attenuata</name>
    <dbReference type="NCBI Taxonomy" id="6087"/>
    <lineage>
        <taxon>Eukaryota</taxon>
        <taxon>Metazoa</taxon>
        <taxon>Cnidaria</taxon>
        <taxon>Hydrozoa</taxon>
        <taxon>Hydroidolina</taxon>
        <taxon>Anthoathecata</taxon>
        <taxon>Aplanulata</taxon>
        <taxon>Hydridae</taxon>
        <taxon>Hydra</taxon>
    </lineage>
</organism>
<sequence>MDENDEEAPDLVEPNKPIPVTIITGFLGAGKTTLLNHILNNNHNKKIAVILNEFGEGSALEKSLSISDKGGNKYEEWLELQNGCLCCSVKDIGVKAIENLMKKRGKFDYILLETTGLADPGPIAAMFWLDDALCSDLYLDSVITLVDAKYSMKHFQNEQNSVSHKGFDFERQIALADVILLNKIDLIEANELKNCRLHVESVNSSCLILPTLRGVVDLNDVLDLHCYDSANVHFKFTYSNLNPHIESTISTITLEFNGVFRERDLDACLEELLWTSVSSMVIFRLKGLVNLSENSSSSYLLQAVYDMYEKYELKDRLPVNRLIFIGKNLDKSILVRLFTSRLLNSE</sequence>
<evidence type="ECO:0000256" key="3">
    <source>
        <dbReference type="ARBA" id="ARBA00022833"/>
    </source>
</evidence>
<protein>
    <submittedName>
        <fullName evidence="11">Zinc-regulated GTPase metalloprotein activator 1</fullName>
    </submittedName>
</protein>
<keyword evidence="10" id="KW-1185">Reference proteome</keyword>
<dbReference type="Gene3D" id="3.30.1220.10">
    <property type="entry name" value="CobW-like, C-terminal domain"/>
    <property type="match status" value="1"/>
</dbReference>
<dbReference type="InterPro" id="IPR027417">
    <property type="entry name" value="P-loop_NTPase"/>
</dbReference>